<dbReference type="EMBL" id="SEKV01000236">
    <property type="protein sequence ID" value="TFY60827.1"/>
    <property type="molecule type" value="Genomic_DNA"/>
</dbReference>
<protein>
    <submittedName>
        <fullName evidence="1">Uncharacterized protein</fullName>
    </submittedName>
</protein>
<dbReference type="InterPro" id="IPR027417">
    <property type="entry name" value="P-loop_NTPase"/>
</dbReference>
<dbReference type="Gene3D" id="3.40.50.300">
    <property type="entry name" value="P-loop containing nucleotide triphosphate hydrolases"/>
    <property type="match status" value="1"/>
</dbReference>
<comment type="caution">
    <text evidence="1">The sequence shown here is derived from an EMBL/GenBank/DDBJ whole genome shotgun (WGS) entry which is preliminary data.</text>
</comment>
<gene>
    <name evidence="1" type="ORF">EVJ58_g4900</name>
</gene>
<organism evidence="1 2">
    <name type="scientific">Rhodofomes roseus</name>
    <dbReference type="NCBI Taxonomy" id="34475"/>
    <lineage>
        <taxon>Eukaryota</taxon>
        <taxon>Fungi</taxon>
        <taxon>Dikarya</taxon>
        <taxon>Basidiomycota</taxon>
        <taxon>Agaricomycotina</taxon>
        <taxon>Agaricomycetes</taxon>
        <taxon>Polyporales</taxon>
        <taxon>Rhodofomes</taxon>
    </lineage>
</organism>
<sequence length="282" mass="31157">MAGPVDGRWRFVVVRSGPRMAGGGGYDTGRETRPTDIDHYLTCYASFVFDPDIDHATYSDHCCNGTARHGENDPTGATLRIGDSLDPCTIKAQIAQTRLDHENIDVVDTPALDTEGERAIAEYLHQRKGTNTVVGVVFVIDLNGRVGQETIHSCHNLRKLCGPNSSANVIFVVHAPGPESQGLEERGNELRGISPFDEFFREGASMTLFDGTRKSARNILQSLTHKQPMILACLTERRGAMTSSNIDRELPSPDVARSGCCSHWWPWNKSARHGEPEPVRRY</sequence>
<evidence type="ECO:0000313" key="1">
    <source>
        <dbReference type="EMBL" id="TFY60827.1"/>
    </source>
</evidence>
<accession>A0A4Y9YGW4</accession>
<dbReference type="AlphaFoldDB" id="A0A4Y9YGW4"/>
<name>A0A4Y9YGW4_9APHY</name>
<evidence type="ECO:0000313" key="2">
    <source>
        <dbReference type="Proteomes" id="UP000298390"/>
    </source>
</evidence>
<proteinExistence type="predicted"/>
<reference evidence="1 2" key="1">
    <citation type="submission" date="2019-01" db="EMBL/GenBank/DDBJ databases">
        <title>Genome sequencing of the rare red list fungi Fomitopsis rosea.</title>
        <authorList>
            <person name="Buettner E."/>
            <person name="Kellner H."/>
        </authorList>
    </citation>
    <scope>NUCLEOTIDE SEQUENCE [LARGE SCALE GENOMIC DNA]</scope>
    <source>
        <strain evidence="1 2">DSM 105464</strain>
    </source>
</reference>
<dbReference type="STRING" id="34475.A0A4Y9YGW4"/>
<dbReference type="Proteomes" id="UP000298390">
    <property type="component" value="Unassembled WGS sequence"/>
</dbReference>